<gene>
    <name evidence="2" type="primary">ORF27449</name>
</gene>
<proteinExistence type="predicted"/>
<accession>A0A0B6YKP3</accession>
<feature type="compositionally biased region" description="Low complexity" evidence="1">
    <location>
        <begin position="53"/>
        <end position="64"/>
    </location>
</feature>
<feature type="non-terminal residue" evidence="2">
    <location>
        <position position="1"/>
    </location>
</feature>
<organism evidence="2">
    <name type="scientific">Arion vulgaris</name>
    <dbReference type="NCBI Taxonomy" id="1028688"/>
    <lineage>
        <taxon>Eukaryota</taxon>
        <taxon>Metazoa</taxon>
        <taxon>Spiralia</taxon>
        <taxon>Lophotrochozoa</taxon>
        <taxon>Mollusca</taxon>
        <taxon>Gastropoda</taxon>
        <taxon>Heterobranchia</taxon>
        <taxon>Euthyneura</taxon>
        <taxon>Panpulmonata</taxon>
        <taxon>Eupulmonata</taxon>
        <taxon>Stylommatophora</taxon>
        <taxon>Helicina</taxon>
        <taxon>Arionoidea</taxon>
        <taxon>Arionidae</taxon>
        <taxon>Arion</taxon>
    </lineage>
</organism>
<feature type="region of interest" description="Disordered" evidence="1">
    <location>
        <begin position="1"/>
        <end position="91"/>
    </location>
</feature>
<feature type="compositionally biased region" description="Polar residues" evidence="1">
    <location>
        <begin position="69"/>
        <end position="91"/>
    </location>
</feature>
<dbReference type="EMBL" id="HACG01009491">
    <property type="protein sequence ID" value="CEK56356.1"/>
    <property type="molecule type" value="Transcribed_RNA"/>
</dbReference>
<sequence>NNQPANCYNNEDQHINQPTYGKYTNKHMSYGLPVTPNSATNNRANNSKISVEQQNSQSSTSDTSIYEKTISTQNSNNGYTKNQSNFNKTNTLPSDIIFQNSINQHISVRGRSSPPDLI</sequence>
<reference evidence="2" key="1">
    <citation type="submission" date="2014-12" db="EMBL/GenBank/DDBJ databases">
        <title>Insight into the proteome of Arion vulgaris.</title>
        <authorList>
            <person name="Aradska J."/>
            <person name="Bulat T."/>
            <person name="Smidak R."/>
            <person name="Sarate P."/>
            <person name="Gangsoo J."/>
            <person name="Sialana F."/>
            <person name="Bilban M."/>
            <person name="Lubec G."/>
        </authorList>
    </citation>
    <scope>NUCLEOTIDE SEQUENCE</scope>
    <source>
        <tissue evidence="2">Skin</tissue>
    </source>
</reference>
<dbReference type="AlphaFoldDB" id="A0A0B6YKP3"/>
<evidence type="ECO:0000256" key="1">
    <source>
        <dbReference type="SAM" id="MobiDB-lite"/>
    </source>
</evidence>
<name>A0A0B6YKP3_9EUPU</name>
<protein>
    <submittedName>
        <fullName evidence="2">Uncharacterized protein</fullName>
    </submittedName>
</protein>
<evidence type="ECO:0000313" key="2">
    <source>
        <dbReference type="EMBL" id="CEK56356.1"/>
    </source>
</evidence>
<feature type="compositionally biased region" description="Polar residues" evidence="1">
    <location>
        <begin position="1"/>
        <end position="19"/>
    </location>
</feature>
<feature type="compositionally biased region" description="Polar residues" evidence="1">
    <location>
        <begin position="35"/>
        <end position="52"/>
    </location>
</feature>
<feature type="non-terminal residue" evidence="2">
    <location>
        <position position="118"/>
    </location>
</feature>